<dbReference type="RefSeq" id="WP_042551990.1">
    <property type="nucleotide sequence ID" value="NZ_JXQW01000002.1"/>
</dbReference>
<comment type="caution">
    <text evidence="1">The sequence shown here is derived from an EMBL/GenBank/DDBJ whole genome shotgun (WGS) entry which is preliminary data.</text>
</comment>
<name>A0A0D0L5R5_9PSED</name>
<dbReference type="SUPFAM" id="SSF56784">
    <property type="entry name" value="HAD-like"/>
    <property type="match status" value="1"/>
</dbReference>
<dbReference type="Proteomes" id="UP000032068">
    <property type="component" value="Unassembled WGS sequence"/>
</dbReference>
<dbReference type="PANTHER" id="PTHR19288:SF46">
    <property type="entry name" value="HALOACID DEHALOGENASE-LIKE HYDROLASE DOMAIN-CONTAINING PROTEIN 2"/>
    <property type="match status" value="1"/>
</dbReference>
<dbReference type="InterPro" id="IPR006357">
    <property type="entry name" value="HAD-SF_hydro_IIA"/>
</dbReference>
<dbReference type="Pfam" id="PF13344">
    <property type="entry name" value="Hydrolase_6"/>
    <property type="match status" value="1"/>
</dbReference>
<gene>
    <name evidence="1" type="ORF">RU08_01350</name>
</gene>
<dbReference type="EMBL" id="JXQW01000002">
    <property type="protein sequence ID" value="KIQ06385.1"/>
    <property type="molecule type" value="Genomic_DNA"/>
</dbReference>
<dbReference type="Pfam" id="PF13242">
    <property type="entry name" value="Hydrolase_like"/>
    <property type="match status" value="1"/>
</dbReference>
<dbReference type="OrthoDB" id="148966at2"/>
<dbReference type="InterPro" id="IPR023214">
    <property type="entry name" value="HAD_sf"/>
</dbReference>
<evidence type="ECO:0008006" key="3">
    <source>
        <dbReference type="Google" id="ProtNLM"/>
    </source>
</evidence>
<evidence type="ECO:0000313" key="2">
    <source>
        <dbReference type="Proteomes" id="UP000032068"/>
    </source>
</evidence>
<organism evidence="1 2">
    <name type="scientific">Pseudomonas fulva</name>
    <dbReference type="NCBI Taxonomy" id="47880"/>
    <lineage>
        <taxon>Bacteria</taxon>
        <taxon>Pseudomonadati</taxon>
        <taxon>Pseudomonadota</taxon>
        <taxon>Gammaproteobacteria</taxon>
        <taxon>Pseudomonadales</taxon>
        <taxon>Pseudomonadaceae</taxon>
        <taxon>Pseudomonas</taxon>
    </lineage>
</organism>
<reference evidence="1 2" key="1">
    <citation type="submission" date="2014-12" db="EMBL/GenBank/DDBJ databases">
        <title>16Stimator: statistical estimation of ribosomal gene copy numbers from draft genome assemblies.</title>
        <authorList>
            <person name="Perisin M.A."/>
            <person name="Vetter M."/>
            <person name="Gilbert J.A."/>
            <person name="Bergelson J."/>
        </authorList>
    </citation>
    <scope>NUCLEOTIDE SEQUENCE [LARGE SCALE GENOMIC DNA]</scope>
    <source>
        <strain evidence="1 2">MEJ086</strain>
    </source>
</reference>
<dbReference type="PANTHER" id="PTHR19288">
    <property type="entry name" value="4-NITROPHENYLPHOSPHATASE-RELATED"/>
    <property type="match status" value="1"/>
</dbReference>
<dbReference type="GO" id="GO:0005737">
    <property type="term" value="C:cytoplasm"/>
    <property type="evidence" value="ECO:0007669"/>
    <property type="project" value="TreeGrafter"/>
</dbReference>
<proteinExistence type="predicted"/>
<evidence type="ECO:0000313" key="1">
    <source>
        <dbReference type="EMBL" id="KIQ06385.1"/>
    </source>
</evidence>
<sequence>MLDAVLLDIDGTLTFQGTAIEGAEEALLAIERLGLKFKLLSNISERSPEVIAQELQSLGFTNITASHIYTSSLAAAQWVSTSAASYTDLLIPGAVRPLFPSSQLNRENPDYIIVGGVSDGFDITTINRAFQLIRSGATLIAMHKNAYSLTPHGPELDSGAYIAALEYATGTKATICGKPSASFFSSVLSDLGSSAASTIIVGDDRLTDIAGGQAAGISTVQVETGKGRDAIEHELQADHKIPSVAALPALVNSIIRGQPEA</sequence>
<dbReference type="AlphaFoldDB" id="A0A0D0L5R5"/>
<protein>
    <recommendedName>
        <fullName evidence="3">HAD-superfamily hydrolase, subfamily IIA</fullName>
    </recommendedName>
</protein>
<dbReference type="InterPro" id="IPR036412">
    <property type="entry name" value="HAD-like_sf"/>
</dbReference>
<dbReference type="GO" id="GO:0016791">
    <property type="term" value="F:phosphatase activity"/>
    <property type="evidence" value="ECO:0007669"/>
    <property type="project" value="TreeGrafter"/>
</dbReference>
<dbReference type="Gene3D" id="3.40.50.1000">
    <property type="entry name" value="HAD superfamily/HAD-like"/>
    <property type="match status" value="2"/>
</dbReference>
<accession>A0A0D0L5R5</accession>